<reference evidence="2 3" key="1">
    <citation type="submission" date="2018-11" db="EMBL/GenBank/DDBJ databases">
        <title>Genome sequence of Saitozyma podzolica DSM 27192.</title>
        <authorList>
            <person name="Aliyu H."/>
            <person name="Gorte O."/>
            <person name="Ochsenreither K."/>
        </authorList>
    </citation>
    <scope>NUCLEOTIDE SEQUENCE [LARGE SCALE GENOMIC DNA]</scope>
    <source>
        <strain evidence="2 3">DSM 27192</strain>
    </source>
</reference>
<keyword evidence="1" id="KW-0812">Transmembrane</keyword>
<keyword evidence="1" id="KW-1133">Transmembrane helix</keyword>
<evidence type="ECO:0000313" key="3">
    <source>
        <dbReference type="Proteomes" id="UP000279259"/>
    </source>
</evidence>
<feature type="transmembrane region" description="Helical" evidence="1">
    <location>
        <begin position="80"/>
        <end position="103"/>
    </location>
</feature>
<name>A0A427XTI7_9TREE</name>
<dbReference type="EMBL" id="RSCD01000028">
    <property type="protein sequence ID" value="RSH82150.1"/>
    <property type="molecule type" value="Genomic_DNA"/>
</dbReference>
<keyword evidence="1" id="KW-0472">Membrane</keyword>
<evidence type="ECO:0000256" key="1">
    <source>
        <dbReference type="SAM" id="Phobius"/>
    </source>
</evidence>
<keyword evidence="3" id="KW-1185">Reference proteome</keyword>
<sequence>MVNLTYPVNITVLAPPTQGNITYSANLTHPYNESDLASIDVPLTETVVVGGPSASATATVVLHIGNSTSDSGSGASLQPAIPALGAVLGAVIVISVILVGLLLRKNKQLFRAAKEARESALSDPSESNYPLASKELDVISQDDSPAQLKRQLAQVRQELAAVTVLTPSTIRDQSDYVRDLTLLNDNIRQLSMRINRDRPDLPAAVLRAKICAALWSAVFARFDAGLDGNTEQHMSNIMNQFQKPSTALLWKAMTVQNLPLANPASVAPKVEQNLAASIGGGVQPGQTVEVVRQSLALSRAVTEDGKGFSVSYAQDGQAFGLMSGSTSVPI</sequence>
<dbReference type="AlphaFoldDB" id="A0A427XTI7"/>
<protein>
    <submittedName>
        <fullName evidence="2">Uncharacterized protein</fullName>
    </submittedName>
</protein>
<gene>
    <name evidence="2" type="ORF">EHS25_006083</name>
</gene>
<accession>A0A427XTI7</accession>
<dbReference type="Proteomes" id="UP000279259">
    <property type="component" value="Unassembled WGS sequence"/>
</dbReference>
<evidence type="ECO:0000313" key="2">
    <source>
        <dbReference type="EMBL" id="RSH82150.1"/>
    </source>
</evidence>
<dbReference type="OrthoDB" id="10448283at2759"/>
<proteinExistence type="predicted"/>
<organism evidence="2 3">
    <name type="scientific">Saitozyma podzolica</name>
    <dbReference type="NCBI Taxonomy" id="1890683"/>
    <lineage>
        <taxon>Eukaryota</taxon>
        <taxon>Fungi</taxon>
        <taxon>Dikarya</taxon>
        <taxon>Basidiomycota</taxon>
        <taxon>Agaricomycotina</taxon>
        <taxon>Tremellomycetes</taxon>
        <taxon>Tremellales</taxon>
        <taxon>Trimorphomycetaceae</taxon>
        <taxon>Saitozyma</taxon>
    </lineage>
</organism>
<comment type="caution">
    <text evidence="2">The sequence shown here is derived from an EMBL/GenBank/DDBJ whole genome shotgun (WGS) entry which is preliminary data.</text>
</comment>